<gene>
    <name evidence="2" type="ORF">B0A48_12209</name>
</gene>
<dbReference type="SUPFAM" id="SSF54768">
    <property type="entry name" value="dsRNA-binding domain-like"/>
    <property type="match status" value="1"/>
</dbReference>
<feature type="compositionally biased region" description="Low complexity" evidence="1">
    <location>
        <begin position="102"/>
        <end position="113"/>
    </location>
</feature>
<feature type="region of interest" description="Disordered" evidence="1">
    <location>
        <begin position="1"/>
        <end position="20"/>
    </location>
</feature>
<dbReference type="PANTHER" id="PTHR42030">
    <property type="entry name" value="DRBM DOMAIN-CONTAINING PROTEIN"/>
    <property type="match status" value="1"/>
</dbReference>
<protein>
    <recommendedName>
        <fullName evidence="4">DRBM domain-containing protein</fullName>
    </recommendedName>
</protein>
<evidence type="ECO:0000313" key="3">
    <source>
        <dbReference type="Proteomes" id="UP000192596"/>
    </source>
</evidence>
<dbReference type="InParanoid" id="A0A1V8SUF4"/>
<proteinExistence type="predicted"/>
<dbReference type="EMBL" id="NAJO01000027">
    <property type="protein sequence ID" value="OQO02680.1"/>
    <property type="molecule type" value="Genomic_DNA"/>
</dbReference>
<dbReference type="PANTHER" id="PTHR42030:SF1">
    <property type="entry name" value="DRBM DOMAIN-CONTAINING PROTEIN"/>
    <property type="match status" value="1"/>
</dbReference>
<evidence type="ECO:0008006" key="4">
    <source>
        <dbReference type="Google" id="ProtNLM"/>
    </source>
</evidence>
<accession>A0A1V8SUF4</accession>
<sequence length="119" mass="12963">MSTPTLSPAPSVPLSPATPAASPYQEKLINWCRSLGGRAPSFQILSDRRGGRTAWSCQVSVGGQNIQARFWYDGQYVNNAREDAAECALQFFGQLPSPQGPQPRHLQQQQQRGYGAVSS</sequence>
<reference evidence="3" key="1">
    <citation type="submission" date="2017-03" db="EMBL/GenBank/DDBJ databases">
        <title>Genomes of endolithic fungi from Antarctica.</title>
        <authorList>
            <person name="Coleine C."/>
            <person name="Masonjones S."/>
            <person name="Stajich J.E."/>
        </authorList>
    </citation>
    <scope>NUCLEOTIDE SEQUENCE [LARGE SCALE GENOMIC DNA]</scope>
    <source>
        <strain evidence="3">CCFEE 5527</strain>
    </source>
</reference>
<keyword evidence="3" id="KW-1185">Reference proteome</keyword>
<name>A0A1V8SUF4_9PEZI</name>
<comment type="caution">
    <text evidence="2">The sequence shown here is derived from an EMBL/GenBank/DDBJ whole genome shotgun (WGS) entry which is preliminary data.</text>
</comment>
<dbReference type="Proteomes" id="UP000192596">
    <property type="component" value="Unassembled WGS sequence"/>
</dbReference>
<evidence type="ECO:0000313" key="2">
    <source>
        <dbReference type="EMBL" id="OQO02680.1"/>
    </source>
</evidence>
<feature type="region of interest" description="Disordered" evidence="1">
    <location>
        <begin position="94"/>
        <end position="119"/>
    </location>
</feature>
<dbReference type="CDD" id="cd00048">
    <property type="entry name" value="DSRM_SF"/>
    <property type="match status" value="1"/>
</dbReference>
<organism evidence="2 3">
    <name type="scientific">Cryoendolithus antarcticus</name>
    <dbReference type="NCBI Taxonomy" id="1507870"/>
    <lineage>
        <taxon>Eukaryota</taxon>
        <taxon>Fungi</taxon>
        <taxon>Dikarya</taxon>
        <taxon>Ascomycota</taxon>
        <taxon>Pezizomycotina</taxon>
        <taxon>Dothideomycetes</taxon>
        <taxon>Dothideomycetidae</taxon>
        <taxon>Cladosporiales</taxon>
        <taxon>Cladosporiaceae</taxon>
        <taxon>Cryoendolithus</taxon>
    </lineage>
</organism>
<evidence type="ECO:0000256" key="1">
    <source>
        <dbReference type="SAM" id="MobiDB-lite"/>
    </source>
</evidence>
<dbReference type="OrthoDB" id="5418749at2759"/>
<dbReference type="AlphaFoldDB" id="A0A1V8SUF4"/>